<dbReference type="Pfam" id="PF14664">
    <property type="entry name" value="RICTOR_N"/>
    <property type="match status" value="2"/>
</dbReference>
<dbReference type="Pfam" id="PF14663">
    <property type="entry name" value="RasGEF_N_2"/>
    <property type="match status" value="1"/>
</dbReference>
<feature type="domain" description="Rapamycin-insensitive companion of mTOR N-terminal" evidence="5">
    <location>
        <begin position="313"/>
        <end position="644"/>
    </location>
</feature>
<dbReference type="EMBL" id="KZ993024">
    <property type="protein sequence ID" value="RKP05819.1"/>
    <property type="molecule type" value="Genomic_DNA"/>
</dbReference>
<evidence type="ECO:0000259" key="4">
    <source>
        <dbReference type="SMART" id="SM01307"/>
    </source>
</evidence>
<feature type="compositionally biased region" description="Acidic residues" evidence="3">
    <location>
        <begin position="1"/>
        <end position="10"/>
    </location>
</feature>
<evidence type="ECO:0000313" key="8">
    <source>
        <dbReference type="Proteomes" id="UP000271241"/>
    </source>
</evidence>
<dbReference type="Pfam" id="PF14668">
    <property type="entry name" value="RICTOR_V"/>
    <property type="match status" value="1"/>
</dbReference>
<feature type="coiled-coil region" evidence="2">
    <location>
        <begin position="117"/>
        <end position="151"/>
    </location>
</feature>
<dbReference type="Proteomes" id="UP000271241">
    <property type="component" value="Unassembled WGS sequence"/>
</dbReference>
<dbReference type="SMART" id="SM01308">
    <property type="entry name" value="RICTOR_N"/>
    <property type="match status" value="1"/>
</dbReference>
<dbReference type="InterPro" id="IPR029451">
    <property type="entry name" value="RICTOR_M"/>
</dbReference>
<feature type="domain" description="Rapamycin-insensitive companion of mTOR" evidence="6">
    <location>
        <begin position="1130"/>
        <end position="1201"/>
    </location>
</feature>
<comment type="similarity">
    <text evidence="1">Belongs to the RICTOR family.</text>
</comment>
<dbReference type="GO" id="GO:0038203">
    <property type="term" value="P:TORC2 signaling"/>
    <property type="evidence" value="ECO:0007669"/>
    <property type="project" value="TreeGrafter"/>
</dbReference>
<proteinExistence type="inferred from homology"/>
<protein>
    <submittedName>
        <fullName evidence="7">Rapamycin-insensitive companion of mTOR, middle domain-containing protein</fullName>
    </submittedName>
</protein>
<organism evidence="7 8">
    <name type="scientific">Thamnocephalis sphaerospora</name>
    <dbReference type="NCBI Taxonomy" id="78915"/>
    <lineage>
        <taxon>Eukaryota</taxon>
        <taxon>Fungi</taxon>
        <taxon>Fungi incertae sedis</taxon>
        <taxon>Zoopagomycota</taxon>
        <taxon>Zoopagomycotina</taxon>
        <taxon>Zoopagomycetes</taxon>
        <taxon>Zoopagales</taxon>
        <taxon>Sigmoideomycetaceae</taxon>
        <taxon>Thamnocephalis</taxon>
    </lineage>
</organism>
<evidence type="ECO:0000259" key="5">
    <source>
        <dbReference type="SMART" id="SM01308"/>
    </source>
</evidence>
<feature type="region of interest" description="Disordered" evidence="3">
    <location>
        <begin position="1"/>
        <end position="22"/>
    </location>
</feature>
<dbReference type="SMART" id="SM01310">
    <property type="entry name" value="RICTOR_V"/>
    <property type="match status" value="1"/>
</dbReference>
<dbReference type="InterPro" id="IPR016024">
    <property type="entry name" value="ARM-type_fold"/>
</dbReference>
<dbReference type="PANTHER" id="PTHR13298:SF11">
    <property type="entry name" value="RAPAMYCIN-INSENSITIVE COMPANION OF MTOR"/>
    <property type="match status" value="1"/>
</dbReference>
<evidence type="ECO:0000256" key="3">
    <source>
        <dbReference type="SAM" id="MobiDB-lite"/>
    </source>
</evidence>
<dbReference type="SUPFAM" id="SSF48371">
    <property type="entry name" value="ARM repeat"/>
    <property type="match status" value="2"/>
</dbReference>
<gene>
    <name evidence="7" type="ORF">THASP1DRAFT_32350</name>
</gene>
<keyword evidence="2" id="KW-0175">Coiled coil</keyword>
<dbReference type="SMART" id="SM01307">
    <property type="entry name" value="RICTOR_M"/>
    <property type="match status" value="1"/>
</dbReference>
<feature type="region of interest" description="Disordered" evidence="3">
    <location>
        <begin position="194"/>
        <end position="263"/>
    </location>
</feature>
<evidence type="ECO:0000256" key="2">
    <source>
        <dbReference type="SAM" id="Coils"/>
    </source>
</evidence>
<dbReference type="Pfam" id="PF14666">
    <property type="entry name" value="RICTOR_M"/>
    <property type="match status" value="1"/>
</dbReference>
<dbReference type="PANTHER" id="PTHR13298">
    <property type="entry name" value="CYTOSOLIC REGULATOR PIANISSIMO"/>
    <property type="match status" value="1"/>
</dbReference>
<accession>A0A4V1IVZ9</accession>
<name>A0A4V1IVZ9_9FUNG</name>
<evidence type="ECO:0000256" key="1">
    <source>
        <dbReference type="ARBA" id="ARBA00008878"/>
    </source>
</evidence>
<dbReference type="InterPro" id="IPR028268">
    <property type="entry name" value="Pianissimo_fam"/>
</dbReference>
<sequence>MASSDTEPDVGMESQLEDVASSYDANTIQLDDIYRQIDYEQRIKATAEDMLAMFEERAKMAAEEGDAEGALASHHAISLGAVPPEVATSQGVEFTEDAADETSLSRFMPQELYLVGQPQLRQQVETAKQRIEVLQHQAELLQQLAKRMEEDGNRDLYYENVDPDAFSIDYYAASAPDEGDTMPLSPQYGSVISDFATITPDPTPTSPSPLQHLPSSDPSGRYPWTEGSLGLDASVEPSPTHSLPVLPSASMSHAEEREAAPLRPEPVVEQVLPIPPPMSDFDVSMHDTSPEYTECTELAQRLCSERMSPKDRMETLSKIVKVLRVLRERKEPLPVHQVLFGVRPYLNDRVTEIRAAALRAVRFAIVNATAIQMLRRLRIDIFIVQTLTRDQRFEWEREQAVKIVRVCMEVPNGPPCIPESILRALVAIAEQPDDVYRNLCLETICELGNLSESLVLTLLYMLDAPPARRLLRPSVDVEMAISCFTDGFSRGQTALERINNASITFKYMMRSWTGLLYVCADDFATVRSVVAGLSSPLDEIKLALLALVRDILELDNPVYAVSDPNDLRGQLLERFAFRNRTVRPHFNARADLVQHHLAAVLAVLVKAGLMERLCTLVEKDHATITPKASRLLADVLKLGRRILPPAYAMHIQSLPQLVDYAVLFEKETQRSMATSTLQLIDHLTEEETRRLVRPRKDLVDKLQQVTTDPSNLVTDDTSFRAVLHDTRVLTVKDGTKWDWDLIAELFTTTLRSAKYLDDALRGGHFMKRLLGFFHPASGFPQLPMTTDNMRYIRIGIDVLDTLLQYPDGQRFLKDSELLREIALYLSRMIPSQDAQEPVLTRAETNRTLTWAYIWLLMSVSRTKEGIRALERANVFDTIYCLGQISNREDVYREFLTSMVYTLDGFPRTILSKMLTSEATSARWLATVQLRTLVHERIPGFCDWGIRMLVDQLYDPDVSVCQLAVVALDEACEVPENLEMLVRLCPVLDHLGDLGRPIFFRFLSSQRGVQHILNIEQISREMDSWLEASRCQKNNIEYVAEVEMTLASAFGSHYMRTHTTDATVPAESGVRFERRCAMTRFRAEGIAPPHLYGSLVRTPIGCELFQRKEHLDILGGTVHDWRDMLITATGVLRLKAALWAIGNIGASESGFALLNEAIVQDIVAIAEGAEVYSVRGTCLYVLGLICKTQAGAELVEELGWLCSTTSYGRSLGICLPMDLRRFFMVPYWRHEQPTRKVSVSMYPSGPDTAAKEVLTAVSNLTNHILANAGSKALSRLKAERPEQFRNLRLYLEVLRMLEQSHFRLSARRFILDLFDIVFDAVTFEDLDEMAAEVESREMMATFSSPDGAPFAETGSLSSSQPHPLVGSPELRQVATPPGPGTSRYGSMAKQDTKQALQPVVVIKGFII</sequence>
<evidence type="ECO:0000313" key="7">
    <source>
        <dbReference type="EMBL" id="RKP05819.1"/>
    </source>
</evidence>
<dbReference type="SMART" id="SM01303">
    <property type="entry name" value="RasGEF_N_2"/>
    <property type="match status" value="1"/>
</dbReference>
<feature type="region of interest" description="Disordered" evidence="3">
    <location>
        <begin position="1348"/>
        <end position="1388"/>
    </location>
</feature>
<keyword evidence="8" id="KW-1185">Reference proteome</keyword>
<dbReference type="InterPro" id="IPR029453">
    <property type="entry name" value="Rictor_IV"/>
</dbReference>
<dbReference type="GO" id="GO:0031932">
    <property type="term" value="C:TORC2 complex"/>
    <property type="evidence" value="ECO:0007669"/>
    <property type="project" value="InterPro"/>
</dbReference>
<dbReference type="InterPro" id="IPR028267">
    <property type="entry name" value="Pianissimo_N"/>
</dbReference>
<reference evidence="8" key="1">
    <citation type="journal article" date="2018" name="Nat. Microbiol.">
        <title>Leveraging single-cell genomics to expand the fungal tree of life.</title>
        <authorList>
            <person name="Ahrendt S.R."/>
            <person name="Quandt C.A."/>
            <person name="Ciobanu D."/>
            <person name="Clum A."/>
            <person name="Salamov A."/>
            <person name="Andreopoulos B."/>
            <person name="Cheng J.F."/>
            <person name="Woyke T."/>
            <person name="Pelin A."/>
            <person name="Henrissat B."/>
            <person name="Reynolds N.K."/>
            <person name="Benny G.L."/>
            <person name="Smith M.E."/>
            <person name="James T.Y."/>
            <person name="Grigoriev I.V."/>
        </authorList>
    </citation>
    <scope>NUCLEOTIDE SEQUENCE [LARGE SCALE GENOMIC DNA]</scope>
    <source>
        <strain evidence="8">RSA 1356</strain>
    </source>
</reference>
<dbReference type="STRING" id="78915.A0A4V1IVZ9"/>
<feature type="domain" description="Rapamycin-insensitive companion of mTOR middle" evidence="4">
    <location>
        <begin position="714"/>
        <end position="935"/>
    </location>
</feature>
<dbReference type="InterPro" id="IPR029452">
    <property type="entry name" value="RICTOR_V"/>
</dbReference>
<dbReference type="OrthoDB" id="271111at2759"/>
<evidence type="ECO:0000259" key="6">
    <source>
        <dbReference type="SMART" id="SM01310"/>
    </source>
</evidence>